<accession>A0ACC1HQ36</accession>
<dbReference type="Proteomes" id="UP001145114">
    <property type="component" value="Unassembled WGS sequence"/>
</dbReference>
<evidence type="ECO:0000313" key="2">
    <source>
        <dbReference type="Proteomes" id="UP001145114"/>
    </source>
</evidence>
<keyword evidence="2" id="KW-1185">Reference proteome</keyword>
<keyword evidence="1" id="KW-0418">Kinase</keyword>
<protein>
    <submittedName>
        <fullName evidence="1">Suppressor of Sensor Kinase (SLN1)</fullName>
        <ecNumber evidence="1">2.7.11.25</ecNumber>
    </submittedName>
</protein>
<keyword evidence="1" id="KW-0808">Transferase</keyword>
<organism evidence="1 2">
    <name type="scientific">Spiromyces aspiralis</name>
    <dbReference type="NCBI Taxonomy" id="68401"/>
    <lineage>
        <taxon>Eukaryota</taxon>
        <taxon>Fungi</taxon>
        <taxon>Fungi incertae sedis</taxon>
        <taxon>Zoopagomycota</taxon>
        <taxon>Kickxellomycotina</taxon>
        <taxon>Kickxellomycetes</taxon>
        <taxon>Kickxellales</taxon>
        <taxon>Kickxellaceae</taxon>
        <taxon>Spiromyces</taxon>
    </lineage>
</organism>
<dbReference type="EC" id="2.7.11.25" evidence="1"/>
<sequence>MAKPHTPMIRRLWDSVMHTLAEFWQMVVEYPFMIRAIHLEYHHRQFCEFVARKRHSEINSEDIVSLYNDPLLSFRPPPGKDGQAAAAKSDPATSARRPPRSSVTTPSELERYDDSSDAGNLTATVLPRRRPRSHSSSHHNREDDACRKKLQQPLVYNPGIIHMQCTDECDPLENVFSCFLLIFSSLGLITRHLEDNELEKCRRRLVELCTEWCGFIAEDCIVSSEKTFGWTMKVFEAITSLAPQEDISHMPDQEWELLKARVAGCLRVLIFHFDVLGARSEKRKMQRREQVVRETEELRSLILSFTRESSENPASVTTTSNTPDTDVEK</sequence>
<feature type="non-terminal residue" evidence="1">
    <location>
        <position position="329"/>
    </location>
</feature>
<reference evidence="1" key="1">
    <citation type="submission" date="2022-06" db="EMBL/GenBank/DDBJ databases">
        <title>Phylogenomic reconstructions and comparative analyses of Kickxellomycotina fungi.</title>
        <authorList>
            <person name="Reynolds N.K."/>
            <person name="Stajich J.E."/>
            <person name="Barry K."/>
            <person name="Grigoriev I.V."/>
            <person name="Crous P."/>
            <person name="Smith M.E."/>
        </authorList>
    </citation>
    <scope>NUCLEOTIDE SEQUENCE</scope>
    <source>
        <strain evidence="1">RSA 2271</strain>
    </source>
</reference>
<comment type="caution">
    <text evidence="1">The sequence shown here is derived from an EMBL/GenBank/DDBJ whole genome shotgun (WGS) entry which is preliminary data.</text>
</comment>
<dbReference type="EMBL" id="JAMZIH010002754">
    <property type="protein sequence ID" value="KAJ1677243.1"/>
    <property type="molecule type" value="Genomic_DNA"/>
</dbReference>
<evidence type="ECO:0000313" key="1">
    <source>
        <dbReference type="EMBL" id="KAJ1677243.1"/>
    </source>
</evidence>
<gene>
    <name evidence="1" type="primary">SSK2_3</name>
    <name evidence="1" type="ORF">EV182_006573</name>
</gene>
<name>A0ACC1HQ36_9FUNG</name>
<proteinExistence type="predicted"/>